<protein>
    <submittedName>
        <fullName evidence="1">Unnamed protein product</fullName>
    </submittedName>
</protein>
<dbReference type="AlphaFoldDB" id="A0A9W7DJ73"/>
<dbReference type="EMBL" id="BSXU01006502">
    <property type="protein sequence ID" value="GMG55921.1"/>
    <property type="molecule type" value="Genomic_DNA"/>
</dbReference>
<reference evidence="1" key="1">
    <citation type="submission" date="2023-04" db="EMBL/GenBank/DDBJ databases">
        <title>Ambrosiozyma monospora NBRC 1965.</title>
        <authorList>
            <person name="Ichikawa N."/>
            <person name="Sato H."/>
            <person name="Tonouchi N."/>
        </authorList>
    </citation>
    <scope>NUCLEOTIDE SEQUENCE</scope>
    <source>
        <strain evidence="1">NBRC 1965</strain>
    </source>
</reference>
<evidence type="ECO:0000313" key="2">
    <source>
        <dbReference type="Proteomes" id="UP001165063"/>
    </source>
</evidence>
<accession>A0A9W7DJ73</accession>
<proteinExistence type="predicted"/>
<evidence type="ECO:0000313" key="1">
    <source>
        <dbReference type="EMBL" id="GMG55921.1"/>
    </source>
</evidence>
<name>A0A9W7DJ73_AMBMO</name>
<keyword evidence="2" id="KW-1185">Reference proteome</keyword>
<organism evidence="1 2">
    <name type="scientific">Ambrosiozyma monospora</name>
    <name type="common">Yeast</name>
    <name type="synonym">Endomycopsis monosporus</name>
    <dbReference type="NCBI Taxonomy" id="43982"/>
    <lineage>
        <taxon>Eukaryota</taxon>
        <taxon>Fungi</taxon>
        <taxon>Dikarya</taxon>
        <taxon>Ascomycota</taxon>
        <taxon>Saccharomycotina</taxon>
        <taxon>Pichiomycetes</taxon>
        <taxon>Pichiales</taxon>
        <taxon>Pichiaceae</taxon>
        <taxon>Ambrosiozyma</taxon>
    </lineage>
</organism>
<dbReference type="Proteomes" id="UP001165063">
    <property type="component" value="Unassembled WGS sequence"/>
</dbReference>
<comment type="caution">
    <text evidence="1">The sequence shown here is derived from an EMBL/GenBank/DDBJ whole genome shotgun (WGS) entry which is preliminary data.</text>
</comment>
<sequence length="585" mass="66685">MEIELYEDTMQVRLQLTDSAPLKFLADQWKLQDSKHHKFFTQFRLAKIIIQGAFVLSIDENTVDGRSSKHVFNSLHFFKEFYGEKCSQVELHCDKSSLRTCTSCFDEFWCHMITHLKNVNCLVSGDGLRYILENWNSFPRLTSLRLYDPGSMTNFDFDSFRCLLDEHQLELSNIELHLDNVIDTLFPNNLIDLHDNYESIIKLTLASAIAPLNVQSVQKFQIFDKIEVFNMVSSSRSDLSLISKLPNVDCLITGHLPNGNLATFDTKPKVKQTLVSHSLKAISIDIGVDFSKLNNLRTLYLDSESESISYHKVSTVPPSVTEMSLTMKPKLDLIPPGTVTRQYQLPPYLKKFKCNASQLITHFIDSLYNHLSELTLINVEGIYETDPLWLKIPDSVETLQLEYSANSSQHLLQLIMRVSPLPDDFRIHRDLESTSGEVIFGLSVASPTPHVQKDMTIKFMLPRLIDVMKVICVGVNETDALLLEMIDRMKNTLGLTNHKFVKVKLPTVGLDRLKLHFAIGSSDYEPEISNIVLFAPSVMKTSKQVDCVNVSLDGDVSYSYYKNEGKNGVSYWTDKLPLARLHWTL</sequence>
<gene>
    <name evidence="1" type="ORF">Amon01_000799000</name>
</gene>